<reference evidence="2 3" key="1">
    <citation type="submission" date="2008-07" db="EMBL/GenBank/DDBJ databases">
        <authorList>
            <person name="El-Sayed N."/>
            <person name="Caler E."/>
            <person name="Inman J."/>
            <person name="Amedeo P."/>
            <person name="Hass B."/>
            <person name="Wortman J."/>
        </authorList>
    </citation>
    <scope>NUCLEOTIDE SEQUENCE [LARGE SCALE GENOMIC DNA]</scope>
    <source>
        <strain evidence="3">ATCC 50983 / TXsc</strain>
    </source>
</reference>
<protein>
    <submittedName>
        <fullName evidence="2">Uncharacterized protein</fullName>
    </submittedName>
</protein>
<dbReference type="Proteomes" id="UP000007800">
    <property type="component" value="Unassembled WGS sequence"/>
</dbReference>
<dbReference type="RefSeq" id="XP_002769178.1">
    <property type="nucleotide sequence ID" value="XM_002769132.1"/>
</dbReference>
<name>C5LMZ9_PERM5</name>
<gene>
    <name evidence="2" type="ORF">Pmar_PMAR011444</name>
</gene>
<dbReference type="AlphaFoldDB" id="C5LMZ9"/>
<evidence type="ECO:0000256" key="1">
    <source>
        <dbReference type="SAM" id="MobiDB-lite"/>
    </source>
</evidence>
<dbReference type="InParanoid" id="C5LMZ9"/>
<accession>C5LMZ9</accession>
<organism evidence="3">
    <name type="scientific">Perkinsus marinus (strain ATCC 50983 / TXsc)</name>
    <dbReference type="NCBI Taxonomy" id="423536"/>
    <lineage>
        <taxon>Eukaryota</taxon>
        <taxon>Sar</taxon>
        <taxon>Alveolata</taxon>
        <taxon>Perkinsozoa</taxon>
        <taxon>Perkinsea</taxon>
        <taxon>Perkinsida</taxon>
        <taxon>Perkinsidae</taxon>
        <taxon>Perkinsus</taxon>
    </lineage>
</organism>
<evidence type="ECO:0000313" key="2">
    <source>
        <dbReference type="EMBL" id="EER01896.1"/>
    </source>
</evidence>
<evidence type="ECO:0000313" key="3">
    <source>
        <dbReference type="Proteomes" id="UP000007800"/>
    </source>
</evidence>
<feature type="region of interest" description="Disordered" evidence="1">
    <location>
        <begin position="1"/>
        <end position="55"/>
    </location>
</feature>
<sequence length="104" mass="11336">MTGLPPFLSASQSSSAPRREASRWSTGCWGQEEWGWAASPPAQWGSNWGDGWYGGGEWNVSGKGGSSNDWWVNQGYPPPPDWGKGYPIRGKGSWGSALNYNDIK</sequence>
<proteinExistence type="predicted"/>
<keyword evidence="3" id="KW-1185">Reference proteome</keyword>
<dbReference type="GeneID" id="9054330"/>
<feature type="non-terminal residue" evidence="2">
    <location>
        <position position="104"/>
    </location>
</feature>
<dbReference type="EMBL" id="GG683648">
    <property type="protein sequence ID" value="EER01896.1"/>
    <property type="molecule type" value="Genomic_DNA"/>
</dbReference>